<keyword evidence="1" id="KW-0328">Glycosyltransferase</keyword>
<reference evidence="3 4" key="1">
    <citation type="submission" date="2024-04" db="EMBL/GenBank/DDBJ databases">
        <title>Tritrichomonas musculus Genome.</title>
        <authorList>
            <person name="Alves-Ferreira E."/>
            <person name="Grigg M."/>
            <person name="Lorenzi H."/>
            <person name="Galac M."/>
        </authorList>
    </citation>
    <scope>NUCLEOTIDE SEQUENCE [LARGE SCALE GENOMIC DNA]</scope>
    <source>
        <strain evidence="3 4">EAF2021</strain>
    </source>
</reference>
<evidence type="ECO:0000259" key="2">
    <source>
        <dbReference type="Pfam" id="PF00852"/>
    </source>
</evidence>
<dbReference type="EC" id="2.4.1.-" evidence="1"/>
<keyword evidence="1" id="KW-0812">Transmembrane</keyword>
<keyword evidence="4" id="KW-1185">Reference proteome</keyword>
<keyword evidence="1" id="KW-1133">Transmembrane helix</keyword>
<evidence type="ECO:0000313" key="3">
    <source>
        <dbReference type="EMBL" id="KAK8896806.1"/>
    </source>
</evidence>
<comment type="caution">
    <text evidence="3">The sequence shown here is derived from an EMBL/GenBank/DDBJ whole genome shotgun (WGS) entry which is preliminary data.</text>
</comment>
<feature type="transmembrane region" description="Helical" evidence="1">
    <location>
        <begin position="7"/>
        <end position="24"/>
    </location>
</feature>
<evidence type="ECO:0000313" key="4">
    <source>
        <dbReference type="Proteomes" id="UP001470230"/>
    </source>
</evidence>
<name>A0ABR2L1F8_9EUKA</name>
<organism evidence="3 4">
    <name type="scientific">Tritrichomonas musculus</name>
    <dbReference type="NCBI Taxonomy" id="1915356"/>
    <lineage>
        <taxon>Eukaryota</taxon>
        <taxon>Metamonada</taxon>
        <taxon>Parabasalia</taxon>
        <taxon>Tritrichomonadida</taxon>
        <taxon>Tritrichomonadidae</taxon>
        <taxon>Tritrichomonas</taxon>
    </lineage>
</organism>
<proteinExistence type="inferred from homology"/>
<accession>A0ABR2L1F8</accession>
<feature type="domain" description="Fucosyltransferase C-terminal" evidence="2">
    <location>
        <begin position="186"/>
        <end position="353"/>
    </location>
</feature>
<keyword evidence="1" id="KW-0472">Membrane</keyword>
<evidence type="ECO:0000256" key="1">
    <source>
        <dbReference type="RuleBase" id="RU003832"/>
    </source>
</evidence>
<dbReference type="Pfam" id="PF00852">
    <property type="entry name" value="Glyco_transf_10"/>
    <property type="match status" value="1"/>
</dbReference>
<sequence length="360" mass="43163">MSKIRTIFICLVVILPFFYIFWEYQDIFYDLKFTPTDPYYETSLQLIKSKIYFMYLPYYKPLFDYQKSLIQNCDSIEEADYLVMGINSYFKDQGYKKLNWSRSFTDLVFSKKIIMLSEEDVTINKPAFNFSYHDKITAVIGPNEEKDLQEYFNTTNVFSHLIFELYFNNHKTPYKKFIKRNFFIQTAISNINYFVNSGRNEYLKACMDFFGSKKIANYGRLFHNRNYSSNGQFNRLPSDAFFGFSMENSIADYWITEKVFFMYRNDVIPIYRGSVKNREILKNYGVNTNAFVDASNMTSDELVSYLNELLTEKGKKKLYDIYRQPLIPDRALFNQRIRDNYKKVIDYLEKQKNHKKIVLF</sequence>
<gene>
    <name evidence="3" type="ORF">M9Y10_014727</name>
</gene>
<keyword evidence="1" id="KW-0808">Transferase</keyword>
<dbReference type="InterPro" id="IPR038577">
    <property type="entry name" value="GT10-like_C_sf"/>
</dbReference>
<dbReference type="SUPFAM" id="SSF53756">
    <property type="entry name" value="UDP-Glycosyltransferase/glycogen phosphorylase"/>
    <property type="match status" value="1"/>
</dbReference>
<dbReference type="Gene3D" id="3.40.50.11660">
    <property type="entry name" value="Glycosyl transferase family 10, C-terminal domain"/>
    <property type="match status" value="1"/>
</dbReference>
<dbReference type="Proteomes" id="UP001470230">
    <property type="component" value="Unassembled WGS sequence"/>
</dbReference>
<comment type="subcellular location">
    <subcellularLocation>
        <location evidence="1">Golgi apparatus</location>
        <location evidence="1">Golgi stack membrane</location>
        <topology evidence="1">Single-pass type II membrane protein</topology>
    </subcellularLocation>
</comment>
<keyword evidence="1" id="KW-0333">Golgi apparatus</keyword>
<protein>
    <recommendedName>
        <fullName evidence="1">Fucosyltransferase</fullName>
        <ecNumber evidence="1">2.4.1.-</ecNumber>
    </recommendedName>
</protein>
<dbReference type="InterPro" id="IPR055270">
    <property type="entry name" value="Glyco_tran_10_C"/>
</dbReference>
<dbReference type="EMBL" id="JAPFFF010000002">
    <property type="protein sequence ID" value="KAK8896806.1"/>
    <property type="molecule type" value="Genomic_DNA"/>
</dbReference>
<comment type="similarity">
    <text evidence="1">Belongs to the glycosyltransferase 10 family.</text>
</comment>